<reference evidence="11 12" key="1">
    <citation type="journal article" date="2019" name="Sci. Rep.">
        <title>A high-quality genome of Eragrostis curvula grass provides insights into Poaceae evolution and supports new strategies to enhance forage quality.</title>
        <authorList>
            <person name="Carballo J."/>
            <person name="Santos B.A.C.M."/>
            <person name="Zappacosta D."/>
            <person name="Garbus I."/>
            <person name="Selva J.P."/>
            <person name="Gallo C.A."/>
            <person name="Diaz A."/>
            <person name="Albertini E."/>
            <person name="Caccamo M."/>
            <person name="Echenique V."/>
        </authorList>
    </citation>
    <scope>NUCLEOTIDE SEQUENCE [LARGE SCALE GENOMIC DNA]</scope>
    <source>
        <strain evidence="12">cv. Victoria</strain>
        <tissue evidence="11">Leaf</tissue>
    </source>
</reference>
<dbReference type="EMBL" id="RWGY01000039">
    <property type="protein sequence ID" value="TVU10960.1"/>
    <property type="molecule type" value="Genomic_DNA"/>
</dbReference>
<evidence type="ECO:0000313" key="12">
    <source>
        <dbReference type="Proteomes" id="UP000324897"/>
    </source>
</evidence>
<evidence type="ECO:0000259" key="10">
    <source>
        <dbReference type="Pfam" id="PF04535"/>
    </source>
</evidence>
<evidence type="ECO:0000256" key="8">
    <source>
        <dbReference type="RuleBase" id="RU361233"/>
    </source>
</evidence>
<dbReference type="PANTHER" id="PTHR32021:SF51">
    <property type="entry name" value="CASP-LIKE PROTEIN 5B3"/>
    <property type="match status" value="1"/>
</dbReference>
<keyword evidence="12" id="KW-1185">Reference proteome</keyword>
<evidence type="ECO:0000313" key="11">
    <source>
        <dbReference type="EMBL" id="TVU10960.1"/>
    </source>
</evidence>
<sequence length="207" mass="23110">SHRPLSPVWQNRRQEDTCTSGKPSRVRAFFSLRPSLGLNRVLPLPSPARKQEMKDVVEPRDEEQFGAAAVAVPICAGASFVTLVTARGSDLPTAYDYLGNIMELLFFWGLFLACVDVHSLRTNKDLHTPYHVWRILIGDWIMGINSFAAVFAATGVTIYYERDAHFCRAYPALACDQLELSVVLAFLAWSFIAASATSLFWSMASLY</sequence>
<evidence type="ECO:0000256" key="2">
    <source>
        <dbReference type="ARBA" id="ARBA00007651"/>
    </source>
</evidence>
<feature type="region of interest" description="Disordered" evidence="9">
    <location>
        <begin position="1"/>
        <end position="21"/>
    </location>
</feature>
<evidence type="ECO:0000256" key="4">
    <source>
        <dbReference type="ARBA" id="ARBA00022475"/>
    </source>
</evidence>
<feature type="transmembrane region" description="Helical" evidence="8">
    <location>
        <begin position="140"/>
        <end position="160"/>
    </location>
</feature>
<feature type="domain" description="Casparian strip membrane protein" evidence="10">
    <location>
        <begin position="92"/>
        <end position="190"/>
    </location>
</feature>
<dbReference type="Pfam" id="PF04535">
    <property type="entry name" value="CASP_dom"/>
    <property type="match status" value="1"/>
</dbReference>
<dbReference type="GO" id="GO:0005886">
    <property type="term" value="C:plasma membrane"/>
    <property type="evidence" value="ECO:0007669"/>
    <property type="project" value="UniProtKB-SubCell"/>
</dbReference>
<evidence type="ECO:0000256" key="3">
    <source>
        <dbReference type="ARBA" id="ARBA00011489"/>
    </source>
</evidence>
<organism evidence="11 12">
    <name type="scientific">Eragrostis curvula</name>
    <name type="common">weeping love grass</name>
    <dbReference type="NCBI Taxonomy" id="38414"/>
    <lineage>
        <taxon>Eukaryota</taxon>
        <taxon>Viridiplantae</taxon>
        <taxon>Streptophyta</taxon>
        <taxon>Embryophyta</taxon>
        <taxon>Tracheophyta</taxon>
        <taxon>Spermatophyta</taxon>
        <taxon>Magnoliopsida</taxon>
        <taxon>Liliopsida</taxon>
        <taxon>Poales</taxon>
        <taxon>Poaceae</taxon>
        <taxon>PACMAD clade</taxon>
        <taxon>Chloridoideae</taxon>
        <taxon>Eragrostideae</taxon>
        <taxon>Eragrostidinae</taxon>
        <taxon>Eragrostis</taxon>
    </lineage>
</organism>
<dbReference type="InterPro" id="IPR006702">
    <property type="entry name" value="CASP_dom"/>
</dbReference>
<evidence type="ECO:0000256" key="7">
    <source>
        <dbReference type="ARBA" id="ARBA00023136"/>
    </source>
</evidence>
<keyword evidence="6 8" id="KW-1133">Transmembrane helix</keyword>
<proteinExistence type="inferred from homology"/>
<keyword evidence="5 8" id="KW-0812">Transmembrane</keyword>
<keyword evidence="4 8" id="KW-1003">Cell membrane</keyword>
<comment type="subunit">
    <text evidence="3 8">Homodimer and heterodimers.</text>
</comment>
<keyword evidence="7 8" id="KW-0472">Membrane</keyword>
<feature type="transmembrane region" description="Helical" evidence="8">
    <location>
        <begin position="180"/>
        <end position="201"/>
    </location>
</feature>
<dbReference type="Gramene" id="TVU10960">
    <property type="protein sequence ID" value="TVU10960"/>
    <property type="gene ID" value="EJB05_44517"/>
</dbReference>
<comment type="caution">
    <text evidence="11">The sequence shown here is derived from an EMBL/GenBank/DDBJ whole genome shotgun (WGS) entry which is preliminary data.</text>
</comment>
<dbReference type="InterPro" id="IPR045009">
    <property type="entry name" value="CASPL-5"/>
</dbReference>
<evidence type="ECO:0000256" key="9">
    <source>
        <dbReference type="SAM" id="MobiDB-lite"/>
    </source>
</evidence>
<comment type="similarity">
    <text evidence="2 8">Belongs to the Casparian strip membrane proteins (CASP) family.</text>
</comment>
<feature type="non-terminal residue" evidence="11">
    <location>
        <position position="1"/>
    </location>
</feature>
<gene>
    <name evidence="11" type="ORF">EJB05_44517</name>
</gene>
<dbReference type="PANTHER" id="PTHR32021">
    <property type="entry name" value="CASP-LIKE PROTEIN 5B3"/>
    <property type="match status" value="1"/>
</dbReference>
<accession>A0A5J9THV7</accession>
<dbReference type="OrthoDB" id="754299at2759"/>
<feature type="transmembrane region" description="Helical" evidence="8">
    <location>
        <begin position="97"/>
        <end position="120"/>
    </location>
</feature>
<dbReference type="AlphaFoldDB" id="A0A5J9THV7"/>
<evidence type="ECO:0000256" key="5">
    <source>
        <dbReference type="ARBA" id="ARBA00022692"/>
    </source>
</evidence>
<protein>
    <recommendedName>
        <fullName evidence="8">CASP-like protein</fullName>
    </recommendedName>
</protein>
<feature type="transmembrane region" description="Helical" evidence="8">
    <location>
        <begin position="65"/>
        <end position="85"/>
    </location>
</feature>
<evidence type="ECO:0000256" key="6">
    <source>
        <dbReference type="ARBA" id="ARBA00022989"/>
    </source>
</evidence>
<comment type="subcellular location">
    <subcellularLocation>
        <location evidence="1 8">Cell membrane</location>
        <topology evidence="1 8">Multi-pass membrane protein</topology>
    </subcellularLocation>
</comment>
<evidence type="ECO:0000256" key="1">
    <source>
        <dbReference type="ARBA" id="ARBA00004651"/>
    </source>
</evidence>
<dbReference type="Proteomes" id="UP000324897">
    <property type="component" value="Chromosome 3"/>
</dbReference>
<name>A0A5J9THV7_9POAL</name>